<dbReference type="OrthoDB" id="10266330at2759"/>
<dbReference type="Pfam" id="PF04494">
    <property type="entry name" value="TFIID_NTD2"/>
    <property type="match status" value="1"/>
</dbReference>
<gene>
    <name evidence="3" type="ORF">GPUH_LOCUS26004</name>
    <name evidence="2" type="ORF">GPUH_LOCUS6223</name>
</gene>
<dbReference type="WBParaSite" id="GPUH_0002603401-mRNA-1">
    <property type="protein sequence ID" value="GPUH_0002603401-mRNA-1"/>
    <property type="gene ID" value="GPUH_0002603401"/>
</dbReference>
<evidence type="ECO:0000313" key="5">
    <source>
        <dbReference type="WBParaSite" id="GPUH_0000623101-mRNA-1"/>
    </source>
</evidence>
<sequence length="87" mass="9861">MREFTALLNQVNNSFDHFRAELSALIFPVFAHLYIQLIADGHTLQAAAFSEKFARHVPSMYEEPVKSLTRITTHSQAANHHLVQALT</sequence>
<accession>A0A183EYG3</accession>
<organism evidence="6">
    <name type="scientific">Gongylonema pulchrum</name>
    <dbReference type="NCBI Taxonomy" id="637853"/>
    <lineage>
        <taxon>Eukaryota</taxon>
        <taxon>Metazoa</taxon>
        <taxon>Ecdysozoa</taxon>
        <taxon>Nematoda</taxon>
        <taxon>Chromadorea</taxon>
        <taxon>Rhabditida</taxon>
        <taxon>Spirurina</taxon>
        <taxon>Spiruromorpha</taxon>
        <taxon>Spiruroidea</taxon>
        <taxon>Gongylonematidae</taxon>
        <taxon>Gongylonema</taxon>
    </lineage>
</organism>
<dbReference type="InterPro" id="IPR007582">
    <property type="entry name" value="TFIID_NTD2"/>
</dbReference>
<dbReference type="EMBL" id="UYRT01014309">
    <property type="protein sequence ID" value="VDK53890.1"/>
    <property type="molecule type" value="Genomic_DNA"/>
</dbReference>
<reference evidence="5 6" key="1">
    <citation type="submission" date="2016-06" db="UniProtKB">
        <authorList>
            <consortium name="WormBaseParasite"/>
        </authorList>
    </citation>
    <scope>IDENTIFICATION</scope>
</reference>
<dbReference type="SUPFAM" id="SSF160897">
    <property type="entry name" value="Taf5 N-terminal domain-like"/>
    <property type="match status" value="1"/>
</dbReference>
<evidence type="ECO:0000313" key="3">
    <source>
        <dbReference type="EMBL" id="VDN44976.1"/>
    </source>
</evidence>
<feature type="domain" description="TFIID subunit TAF5 NTD2" evidence="1">
    <location>
        <begin position="2"/>
        <end position="86"/>
    </location>
</feature>
<name>A0A183EYG3_9BILA</name>
<keyword evidence="4" id="KW-1185">Reference proteome</keyword>
<dbReference type="EMBL" id="UYRT01108005">
    <property type="protein sequence ID" value="VDN44976.1"/>
    <property type="molecule type" value="Genomic_DNA"/>
</dbReference>
<reference evidence="2 4" key="2">
    <citation type="submission" date="2018-11" db="EMBL/GenBank/DDBJ databases">
        <authorList>
            <consortium name="Pathogen Informatics"/>
        </authorList>
    </citation>
    <scope>NUCLEOTIDE SEQUENCE [LARGE SCALE GENOMIC DNA]</scope>
</reference>
<protein>
    <submittedName>
        <fullName evidence="5 6">TFIID_NTD2 domain-containing protein</fullName>
    </submittedName>
</protein>
<evidence type="ECO:0000313" key="2">
    <source>
        <dbReference type="EMBL" id="VDK53890.1"/>
    </source>
</evidence>
<dbReference type="WBParaSite" id="GPUH_0000623101-mRNA-1">
    <property type="protein sequence ID" value="GPUH_0000623101-mRNA-1"/>
    <property type="gene ID" value="GPUH_0000623101"/>
</dbReference>
<evidence type="ECO:0000313" key="6">
    <source>
        <dbReference type="WBParaSite" id="GPUH_0002603401-mRNA-1"/>
    </source>
</evidence>
<evidence type="ECO:0000259" key="1">
    <source>
        <dbReference type="Pfam" id="PF04494"/>
    </source>
</evidence>
<evidence type="ECO:0000313" key="4">
    <source>
        <dbReference type="Proteomes" id="UP000271098"/>
    </source>
</evidence>
<dbReference type="InterPro" id="IPR037264">
    <property type="entry name" value="TFIID_NTD2_sf"/>
</dbReference>
<dbReference type="AlphaFoldDB" id="A0A183EYG3"/>
<proteinExistence type="predicted"/>
<dbReference type="Proteomes" id="UP000271098">
    <property type="component" value="Unassembled WGS sequence"/>
</dbReference>
<dbReference type="Gene3D" id="1.25.40.500">
    <property type="entry name" value="TFIID subunit TAF5, NTD2 domain"/>
    <property type="match status" value="1"/>
</dbReference>